<dbReference type="GO" id="GO:0030170">
    <property type="term" value="F:pyridoxal phosphate binding"/>
    <property type="evidence" value="ECO:0007669"/>
    <property type="project" value="TreeGrafter"/>
</dbReference>
<feature type="domain" description="Alanine racemase N-terminal" evidence="4">
    <location>
        <begin position="9"/>
        <end position="225"/>
    </location>
</feature>
<evidence type="ECO:0000256" key="3">
    <source>
        <dbReference type="ARBA" id="ARBA00023235"/>
    </source>
</evidence>
<dbReference type="Proteomes" id="UP000244911">
    <property type="component" value="Unassembled WGS sequence"/>
</dbReference>
<keyword evidence="2" id="KW-0663">Pyridoxal phosphate</keyword>
<dbReference type="PANTHER" id="PTHR30511:SF3">
    <property type="entry name" value="LYSINE RACEMASE"/>
    <property type="match status" value="1"/>
</dbReference>
<evidence type="ECO:0000256" key="2">
    <source>
        <dbReference type="ARBA" id="ARBA00022898"/>
    </source>
</evidence>
<dbReference type="InterPro" id="IPR001608">
    <property type="entry name" value="Ala_racemase_N"/>
</dbReference>
<reference evidence="5 6" key="1">
    <citation type="submission" date="2018-03" db="EMBL/GenBank/DDBJ databases">
        <authorList>
            <person name="Keele B.F."/>
        </authorList>
    </citation>
    <scope>NUCLEOTIDE SEQUENCE [LARGE SCALE GENOMIC DNA]</scope>
    <source>
        <strain evidence="5 6">CECT 8811</strain>
    </source>
</reference>
<organism evidence="5 6">
    <name type="scientific">Aliiroseovarius pelagivivens</name>
    <dbReference type="NCBI Taxonomy" id="1639690"/>
    <lineage>
        <taxon>Bacteria</taxon>
        <taxon>Pseudomonadati</taxon>
        <taxon>Pseudomonadota</taxon>
        <taxon>Alphaproteobacteria</taxon>
        <taxon>Rhodobacterales</taxon>
        <taxon>Paracoccaceae</taxon>
        <taxon>Aliiroseovarius</taxon>
    </lineage>
</organism>
<dbReference type="InterPro" id="IPR029066">
    <property type="entry name" value="PLP-binding_barrel"/>
</dbReference>
<dbReference type="Pfam" id="PF01168">
    <property type="entry name" value="Ala_racemase_N"/>
    <property type="match status" value="1"/>
</dbReference>
<dbReference type="PANTHER" id="PTHR30511">
    <property type="entry name" value="ALANINE RACEMASE"/>
    <property type="match status" value="1"/>
</dbReference>
<accession>A0A2R8AKA6</accession>
<dbReference type="GO" id="GO:0005829">
    <property type="term" value="C:cytosol"/>
    <property type="evidence" value="ECO:0007669"/>
    <property type="project" value="TreeGrafter"/>
</dbReference>
<name>A0A2R8AKA6_9RHOB</name>
<evidence type="ECO:0000256" key="1">
    <source>
        <dbReference type="ARBA" id="ARBA00001933"/>
    </source>
</evidence>
<evidence type="ECO:0000313" key="6">
    <source>
        <dbReference type="Proteomes" id="UP000244911"/>
    </source>
</evidence>
<dbReference type="GO" id="GO:0050157">
    <property type="term" value="F:ornithine racemase activity"/>
    <property type="evidence" value="ECO:0007669"/>
    <property type="project" value="UniProtKB-EC"/>
</dbReference>
<dbReference type="Gene3D" id="3.20.20.10">
    <property type="entry name" value="Alanine racemase"/>
    <property type="match status" value="1"/>
</dbReference>
<sequence length="381" mass="40649">MTATPRIDVELDKIRHNTRILVQRLHPLGINVIGVTKAVCGHPEIAKAMLDGGARGLADARIGNVERMRQAGITAPIVMIRPPMLSQICEVTDACSSSYNSEFETIAALSAAAHRKRKTHRVILLIEMGDLRDGILPDDLDALVARIVDLPGISLKGIATNFACLGHKEPDHRTMAAFSALADDVESAHGPYMETVSGGSSVSLPWALGPFKKGRINELRLGEAILLGIHPLTGNPIPGLHTDAFSLKAEVIEAKVKTLSCSNSRFSRETPSLRLVPDHAESIRVNLAVGYQDTDIAGLTFPEGIVLAGATSDHTVVETNDRGIRPGNEVNTQPNYSALMRAMAAPDVSEVIHSACNASSRGPKGPIRPTPSLVAIDGGYE</sequence>
<evidence type="ECO:0000259" key="4">
    <source>
        <dbReference type="Pfam" id="PF01168"/>
    </source>
</evidence>
<dbReference type="GO" id="GO:0008784">
    <property type="term" value="F:alanine racemase activity"/>
    <property type="evidence" value="ECO:0007669"/>
    <property type="project" value="TreeGrafter"/>
</dbReference>
<keyword evidence="6" id="KW-1185">Reference proteome</keyword>
<keyword evidence="3 5" id="KW-0413">Isomerase</keyword>
<comment type="cofactor">
    <cofactor evidence="1">
        <name>pyridoxal 5'-phosphate</name>
        <dbReference type="ChEBI" id="CHEBI:597326"/>
    </cofactor>
</comment>
<dbReference type="EMBL" id="OMOI01000001">
    <property type="protein sequence ID" value="SPF76482.1"/>
    <property type="molecule type" value="Genomic_DNA"/>
</dbReference>
<dbReference type="SUPFAM" id="SSF51419">
    <property type="entry name" value="PLP-binding barrel"/>
    <property type="match status" value="1"/>
</dbReference>
<dbReference type="AlphaFoldDB" id="A0A2R8AKA6"/>
<dbReference type="RefSeq" id="WP_108856480.1">
    <property type="nucleotide sequence ID" value="NZ_OMOI01000001.1"/>
</dbReference>
<dbReference type="InterPro" id="IPR000821">
    <property type="entry name" value="Ala_racemase"/>
</dbReference>
<protein>
    <submittedName>
        <fullName evidence="5">Ornithine racemase</fullName>
        <ecNumber evidence="5">5.1.1.12</ecNumber>
    </submittedName>
</protein>
<evidence type="ECO:0000313" key="5">
    <source>
        <dbReference type="EMBL" id="SPF76482.1"/>
    </source>
</evidence>
<dbReference type="EC" id="5.1.1.12" evidence="5"/>
<dbReference type="OrthoDB" id="504078at2"/>
<gene>
    <name evidence="5" type="primary">orr</name>
    <name evidence="5" type="ORF">ALP8811_01489</name>
</gene>
<proteinExistence type="predicted"/>